<organism evidence="1 2">
    <name type="scientific">Rubrivivax albus</name>
    <dbReference type="NCBI Taxonomy" id="2499835"/>
    <lineage>
        <taxon>Bacteria</taxon>
        <taxon>Pseudomonadati</taxon>
        <taxon>Pseudomonadota</taxon>
        <taxon>Betaproteobacteria</taxon>
        <taxon>Burkholderiales</taxon>
        <taxon>Sphaerotilaceae</taxon>
        <taxon>Rubrivivax</taxon>
    </lineage>
</organism>
<dbReference type="Proteomes" id="UP000288178">
    <property type="component" value="Unassembled WGS sequence"/>
</dbReference>
<protein>
    <submittedName>
        <fullName evidence="1">DUF937 domain-containing protein</fullName>
    </submittedName>
</protein>
<dbReference type="AlphaFoldDB" id="A0A3S2TRX8"/>
<gene>
    <name evidence="1" type="ORF">ENE75_08940</name>
</gene>
<dbReference type="RefSeq" id="WP_128197919.1">
    <property type="nucleotide sequence ID" value="NZ_SACT01000002.1"/>
</dbReference>
<comment type="caution">
    <text evidence="1">The sequence shown here is derived from an EMBL/GenBank/DDBJ whole genome shotgun (WGS) entry which is preliminary data.</text>
</comment>
<dbReference type="Gene3D" id="1.10.10.690">
    <property type="entry name" value="YidB-like"/>
    <property type="match status" value="1"/>
</dbReference>
<dbReference type="Pfam" id="PF20159">
    <property type="entry name" value="YidB"/>
    <property type="match status" value="1"/>
</dbReference>
<reference evidence="1 2" key="1">
    <citation type="submission" date="2019-01" db="EMBL/GenBank/DDBJ databases">
        <authorList>
            <person name="Chen W.-M."/>
        </authorList>
    </citation>
    <scope>NUCLEOTIDE SEQUENCE [LARGE SCALE GENOMIC DNA]</scope>
    <source>
        <strain evidence="1 2">ICH-3</strain>
    </source>
</reference>
<evidence type="ECO:0000313" key="2">
    <source>
        <dbReference type="Proteomes" id="UP000288178"/>
    </source>
</evidence>
<keyword evidence="2" id="KW-1185">Reference proteome</keyword>
<proteinExistence type="predicted"/>
<evidence type="ECO:0000313" key="1">
    <source>
        <dbReference type="EMBL" id="RVT52546.1"/>
    </source>
</evidence>
<dbReference type="InterPro" id="IPR027405">
    <property type="entry name" value="YidB-like"/>
</dbReference>
<dbReference type="SUPFAM" id="SSF140804">
    <property type="entry name" value="YidB-like"/>
    <property type="match status" value="1"/>
</dbReference>
<dbReference type="InterPro" id="IPR045372">
    <property type="entry name" value="YidB"/>
</dbReference>
<sequence length="133" mass="12930">MGLLDAVVGAMGGGGDGGGQPDLMRLVMALVQQAGGLEGLMAKLQQGGLADAAASWVSTGPNQAVSPAQLEGALGGDLLGILAKQFGMGQGDLAGQLSQMLPQAVDKLSPGGQLPQLGGGGQDLGALLGSLLR</sequence>
<dbReference type="EMBL" id="SACT01000002">
    <property type="protein sequence ID" value="RVT52546.1"/>
    <property type="molecule type" value="Genomic_DNA"/>
</dbReference>
<accession>A0A3S2TRX8</accession>
<name>A0A3S2TRX8_9BURK</name>
<dbReference type="OrthoDB" id="9795283at2"/>